<evidence type="ECO:0000313" key="8">
    <source>
        <dbReference type="Proteomes" id="UP000288216"/>
    </source>
</evidence>
<evidence type="ECO:0000256" key="5">
    <source>
        <dbReference type="SAM" id="Phobius"/>
    </source>
</evidence>
<evidence type="ECO:0000259" key="6">
    <source>
        <dbReference type="PROSITE" id="PS50089"/>
    </source>
</evidence>
<keyword evidence="5" id="KW-0812">Transmembrane</keyword>
<reference evidence="7 8" key="1">
    <citation type="journal article" date="2018" name="Nat. Ecol. Evol.">
        <title>Shark genomes provide insights into elasmobranch evolution and the origin of vertebrates.</title>
        <authorList>
            <person name="Hara Y"/>
            <person name="Yamaguchi K"/>
            <person name="Onimaru K"/>
            <person name="Kadota M"/>
            <person name="Koyanagi M"/>
            <person name="Keeley SD"/>
            <person name="Tatsumi K"/>
            <person name="Tanaka K"/>
            <person name="Motone F"/>
            <person name="Kageyama Y"/>
            <person name="Nozu R"/>
            <person name="Adachi N"/>
            <person name="Nishimura O"/>
            <person name="Nakagawa R"/>
            <person name="Tanegashima C"/>
            <person name="Kiyatake I"/>
            <person name="Matsumoto R"/>
            <person name="Murakumo K"/>
            <person name="Nishida K"/>
            <person name="Terakita A"/>
            <person name="Kuratani S"/>
            <person name="Sato K"/>
            <person name="Hyodo S Kuraku.S."/>
        </authorList>
    </citation>
    <scope>NUCLEOTIDE SEQUENCE [LARGE SCALE GENOMIC DNA]</scope>
</reference>
<evidence type="ECO:0000313" key="7">
    <source>
        <dbReference type="EMBL" id="GCB61028.1"/>
    </source>
</evidence>
<proteinExistence type="predicted"/>
<dbReference type="Proteomes" id="UP000288216">
    <property type="component" value="Unassembled WGS sequence"/>
</dbReference>
<keyword evidence="5" id="KW-0472">Membrane</keyword>
<dbReference type="SUPFAM" id="SSF57850">
    <property type="entry name" value="RING/U-box"/>
    <property type="match status" value="1"/>
</dbReference>
<dbReference type="GO" id="GO:0008270">
    <property type="term" value="F:zinc ion binding"/>
    <property type="evidence" value="ECO:0007669"/>
    <property type="project" value="UniProtKB-KW"/>
</dbReference>
<dbReference type="PANTHER" id="PTHR22791">
    <property type="entry name" value="RING-TYPE DOMAIN-CONTAINING PROTEIN"/>
    <property type="match status" value="1"/>
</dbReference>
<dbReference type="GO" id="GO:0061630">
    <property type="term" value="F:ubiquitin protein ligase activity"/>
    <property type="evidence" value="ECO:0007669"/>
    <property type="project" value="TreeGrafter"/>
</dbReference>
<dbReference type="GO" id="GO:0016567">
    <property type="term" value="P:protein ubiquitination"/>
    <property type="evidence" value="ECO:0007669"/>
    <property type="project" value="TreeGrafter"/>
</dbReference>
<dbReference type="EMBL" id="BFAA01003739">
    <property type="protein sequence ID" value="GCB61028.1"/>
    <property type="molecule type" value="Genomic_DNA"/>
</dbReference>
<dbReference type="PROSITE" id="PS00518">
    <property type="entry name" value="ZF_RING_1"/>
    <property type="match status" value="1"/>
</dbReference>
<dbReference type="OrthoDB" id="252722at2759"/>
<feature type="domain" description="RING-type" evidence="6">
    <location>
        <begin position="12"/>
        <end position="61"/>
    </location>
</feature>
<sequence>MTPESNGSEGECAICWNAYDNAFRTPKILECKHTFCLECLARMSLASEMEPGPGVSCPLCRHPTPLGAGQLVTGLRTNADILGRLRLQPLHVYLDRGRLFYKGPGKASFLLRRPTVYTLSLDVEREGAPPLRTQAAPALEDRLPQNTLWKCCQSPPCRTVTYIMIATFGITIILVISLFWTKKILWDLG</sequence>
<gene>
    <name evidence="7" type="ORF">scyTo_0009267</name>
</gene>
<dbReference type="SMART" id="SM00184">
    <property type="entry name" value="RING"/>
    <property type="match status" value="1"/>
</dbReference>
<keyword evidence="1" id="KW-0479">Metal-binding</keyword>
<feature type="transmembrane region" description="Helical" evidence="5">
    <location>
        <begin position="160"/>
        <end position="180"/>
    </location>
</feature>
<dbReference type="InterPro" id="IPR013083">
    <property type="entry name" value="Znf_RING/FYVE/PHD"/>
</dbReference>
<keyword evidence="8" id="KW-1185">Reference proteome</keyword>
<evidence type="ECO:0000256" key="4">
    <source>
        <dbReference type="PROSITE-ProRule" id="PRU00175"/>
    </source>
</evidence>
<evidence type="ECO:0000256" key="3">
    <source>
        <dbReference type="ARBA" id="ARBA00022833"/>
    </source>
</evidence>
<dbReference type="InterPro" id="IPR051435">
    <property type="entry name" value="RING_finger_E3_ubiq-ligases"/>
</dbReference>
<keyword evidence="5" id="KW-1133">Transmembrane helix</keyword>
<dbReference type="STRING" id="75743.A0A401NJG7"/>
<dbReference type="Pfam" id="PF13639">
    <property type="entry name" value="zf-RING_2"/>
    <property type="match status" value="1"/>
</dbReference>
<name>A0A401NJG7_SCYTO</name>
<dbReference type="InterPro" id="IPR001841">
    <property type="entry name" value="Znf_RING"/>
</dbReference>
<dbReference type="AlphaFoldDB" id="A0A401NJG7"/>
<keyword evidence="2 4" id="KW-0863">Zinc-finger</keyword>
<dbReference type="PANTHER" id="PTHR22791:SF7">
    <property type="entry name" value="E3 UBIQUITIN-PROTEIN LIGASE RNF183"/>
    <property type="match status" value="1"/>
</dbReference>
<dbReference type="CDD" id="cd16556">
    <property type="entry name" value="RING-HC_RNF183-like"/>
    <property type="match status" value="1"/>
</dbReference>
<protein>
    <recommendedName>
        <fullName evidence="6">RING-type domain-containing protein</fullName>
    </recommendedName>
</protein>
<comment type="caution">
    <text evidence="7">The sequence shown here is derived from an EMBL/GenBank/DDBJ whole genome shotgun (WGS) entry which is preliminary data.</text>
</comment>
<dbReference type="InterPro" id="IPR017907">
    <property type="entry name" value="Znf_RING_CS"/>
</dbReference>
<keyword evidence="3" id="KW-0862">Zinc</keyword>
<organism evidence="7 8">
    <name type="scientific">Scyliorhinus torazame</name>
    <name type="common">Cloudy catshark</name>
    <name type="synonym">Catulus torazame</name>
    <dbReference type="NCBI Taxonomy" id="75743"/>
    <lineage>
        <taxon>Eukaryota</taxon>
        <taxon>Metazoa</taxon>
        <taxon>Chordata</taxon>
        <taxon>Craniata</taxon>
        <taxon>Vertebrata</taxon>
        <taxon>Chondrichthyes</taxon>
        <taxon>Elasmobranchii</taxon>
        <taxon>Galeomorphii</taxon>
        <taxon>Galeoidea</taxon>
        <taxon>Carcharhiniformes</taxon>
        <taxon>Scyliorhinidae</taxon>
        <taxon>Scyliorhinus</taxon>
    </lineage>
</organism>
<dbReference type="PROSITE" id="PS50089">
    <property type="entry name" value="ZF_RING_2"/>
    <property type="match status" value="1"/>
</dbReference>
<evidence type="ECO:0000256" key="2">
    <source>
        <dbReference type="ARBA" id="ARBA00022771"/>
    </source>
</evidence>
<dbReference type="Gene3D" id="3.30.40.10">
    <property type="entry name" value="Zinc/RING finger domain, C3HC4 (zinc finger)"/>
    <property type="match status" value="1"/>
</dbReference>
<evidence type="ECO:0000256" key="1">
    <source>
        <dbReference type="ARBA" id="ARBA00022723"/>
    </source>
</evidence>
<accession>A0A401NJG7</accession>